<dbReference type="Proteomes" id="UP000799302">
    <property type="component" value="Unassembled WGS sequence"/>
</dbReference>
<dbReference type="OrthoDB" id="2157530at2759"/>
<name>A0A6A6U521_9PEZI</name>
<proteinExistence type="predicted"/>
<sequence>MRDLILGIPDTSEIKEDWIPSPGGSLGGIRARGAIVNKVRELGPTYAEYLKYPYANAQWSARLSRLYPLETDQRRARGLNARLSALLGSAADYRLADVIDLPRKQPASLHETGGESAGPRLFLGGDDIIMGLLPPNARVGDVLCQFWNSSAIAILRRRESSDG</sequence>
<dbReference type="EMBL" id="MU004238">
    <property type="protein sequence ID" value="KAF2666671.1"/>
    <property type="molecule type" value="Genomic_DNA"/>
</dbReference>
<evidence type="ECO:0000313" key="2">
    <source>
        <dbReference type="Proteomes" id="UP000799302"/>
    </source>
</evidence>
<protein>
    <submittedName>
        <fullName evidence="1">Uncharacterized protein</fullName>
    </submittedName>
</protein>
<dbReference type="AlphaFoldDB" id="A0A6A6U521"/>
<keyword evidence="2" id="KW-1185">Reference proteome</keyword>
<reference evidence="1" key="1">
    <citation type="journal article" date="2020" name="Stud. Mycol.">
        <title>101 Dothideomycetes genomes: a test case for predicting lifestyles and emergence of pathogens.</title>
        <authorList>
            <person name="Haridas S."/>
            <person name="Albert R."/>
            <person name="Binder M."/>
            <person name="Bloem J."/>
            <person name="Labutti K."/>
            <person name="Salamov A."/>
            <person name="Andreopoulos B."/>
            <person name="Baker S."/>
            <person name="Barry K."/>
            <person name="Bills G."/>
            <person name="Bluhm B."/>
            <person name="Cannon C."/>
            <person name="Castanera R."/>
            <person name="Culley D."/>
            <person name="Daum C."/>
            <person name="Ezra D."/>
            <person name="Gonzalez J."/>
            <person name="Henrissat B."/>
            <person name="Kuo A."/>
            <person name="Liang C."/>
            <person name="Lipzen A."/>
            <person name="Lutzoni F."/>
            <person name="Magnuson J."/>
            <person name="Mondo S."/>
            <person name="Nolan M."/>
            <person name="Ohm R."/>
            <person name="Pangilinan J."/>
            <person name="Park H.-J."/>
            <person name="Ramirez L."/>
            <person name="Alfaro M."/>
            <person name="Sun H."/>
            <person name="Tritt A."/>
            <person name="Yoshinaga Y."/>
            <person name="Zwiers L.-H."/>
            <person name="Turgeon B."/>
            <person name="Goodwin S."/>
            <person name="Spatafora J."/>
            <person name="Crous P."/>
            <person name="Grigoriev I."/>
        </authorList>
    </citation>
    <scope>NUCLEOTIDE SEQUENCE</scope>
    <source>
        <strain evidence="1">CBS 115976</strain>
    </source>
</reference>
<accession>A0A6A6U521</accession>
<organism evidence="1 2">
    <name type="scientific">Microthyrium microscopicum</name>
    <dbReference type="NCBI Taxonomy" id="703497"/>
    <lineage>
        <taxon>Eukaryota</taxon>
        <taxon>Fungi</taxon>
        <taxon>Dikarya</taxon>
        <taxon>Ascomycota</taxon>
        <taxon>Pezizomycotina</taxon>
        <taxon>Dothideomycetes</taxon>
        <taxon>Dothideomycetes incertae sedis</taxon>
        <taxon>Microthyriales</taxon>
        <taxon>Microthyriaceae</taxon>
        <taxon>Microthyrium</taxon>
    </lineage>
</organism>
<evidence type="ECO:0000313" key="1">
    <source>
        <dbReference type="EMBL" id="KAF2666671.1"/>
    </source>
</evidence>
<gene>
    <name evidence="1" type="ORF">BT63DRAFT_415785</name>
</gene>